<comment type="caution">
    <text evidence="2">The sequence shown here is derived from an EMBL/GenBank/DDBJ whole genome shotgun (WGS) entry which is preliminary data.</text>
</comment>
<sequence>MGIPAFHITIDGPAGMTFRSFPSTDLENGDPTKILLAMVRNTCRIISKSDLDTLAVRTNSSFTLDGKSRIDDNTTLAYYMSLTLEGQKILPPLAPTKTEENAETGENGKDKTKNDVQATDAGVSILTLKVSNGKAASSDCYPLALPASNDALAKLLKGFSKNTLKQGELPTFTDRELSSLKSDYSVVAD</sequence>
<evidence type="ECO:0000256" key="1">
    <source>
        <dbReference type="SAM" id="MobiDB-lite"/>
    </source>
</evidence>
<evidence type="ECO:0000313" key="3">
    <source>
        <dbReference type="Proteomes" id="UP000693738"/>
    </source>
</evidence>
<organism evidence="2 3">
    <name type="scientific">Fusarium equiseti</name>
    <name type="common">Fusarium scirpi</name>
    <dbReference type="NCBI Taxonomy" id="61235"/>
    <lineage>
        <taxon>Eukaryota</taxon>
        <taxon>Fungi</taxon>
        <taxon>Dikarya</taxon>
        <taxon>Ascomycota</taxon>
        <taxon>Pezizomycotina</taxon>
        <taxon>Sordariomycetes</taxon>
        <taxon>Hypocreomycetidae</taxon>
        <taxon>Hypocreales</taxon>
        <taxon>Nectriaceae</taxon>
        <taxon>Fusarium</taxon>
        <taxon>Fusarium incarnatum-equiseti species complex</taxon>
    </lineage>
</organism>
<feature type="region of interest" description="Disordered" evidence="1">
    <location>
        <begin position="92"/>
        <end position="115"/>
    </location>
</feature>
<protein>
    <submittedName>
        <fullName evidence="2">Uncharacterized protein</fullName>
    </submittedName>
</protein>
<evidence type="ECO:0000313" key="2">
    <source>
        <dbReference type="EMBL" id="CAG7559095.1"/>
    </source>
</evidence>
<dbReference type="AlphaFoldDB" id="A0A8J2IKL1"/>
<gene>
    <name evidence="2" type="ORF">FEQUK3_LOCUS4828</name>
</gene>
<proteinExistence type="predicted"/>
<accession>A0A8J2IKL1</accession>
<dbReference type="Proteomes" id="UP000693738">
    <property type="component" value="Unassembled WGS sequence"/>
</dbReference>
<dbReference type="EMBL" id="CAJSTJ010000128">
    <property type="protein sequence ID" value="CAG7559095.1"/>
    <property type="molecule type" value="Genomic_DNA"/>
</dbReference>
<name>A0A8J2IKL1_FUSEQ</name>
<reference evidence="2" key="1">
    <citation type="submission" date="2021-05" db="EMBL/GenBank/DDBJ databases">
        <authorList>
            <person name="Khan N."/>
        </authorList>
    </citation>
    <scope>NUCLEOTIDE SEQUENCE</scope>
</reference>